<dbReference type="InterPro" id="IPR049178">
    <property type="entry name" value="CP_picobirnavirus_sf"/>
</dbReference>
<accession>A0A0A1ELB3</accession>
<sequence length="519" mass="58438">MAEKKFSKSQKSNATFNKPKSTKRRGNKKEQRSQSARYSKDLENKVKNAFQNNGSSEFTEVDQPKNHITWYNRIPSVFESAFSVATVPSLGWPIRYDKHSTTVGYSVDQLAIPGVMSIEFIPTIGKAQTRLDPVNKVSEAIWKRFRTGITSNGWYEPADLMMYFMAADSIYMTLNVLKRLYGVATWYSARNRYLPDALIEAMGFRPDDEYLRQSLPLLRMGINKLAAKMATYHVPGDITLMTRHSWLCANIFCDEDPAVTDMTQLYVFVPTYVYKARLSASGAGSLHPISFMGDAVVDVLNEVSDMIDEMAVLFDAIKFSAEVDRVYGNRICTFSPVELDYQVGPAYDRNMLLQIHNMVIINDVQPNDIEQYSTSTETTPGASYLKQDMSYDLGSMPWIPMYSGAVGLDFYSPTVTSDDVCYATRLSAASTRDSDDGDFYCIYGSELVCNAYTYRFNGHNVVRDPYYSHMSIDDSVPESTLRMLGAALVFDNAPTIQMLSKVGTWTEEYPTGGVGYVCE</sequence>
<evidence type="ECO:0000313" key="2">
    <source>
        <dbReference type="EMBL" id="AIY31268.1"/>
    </source>
</evidence>
<proteinExistence type="predicted"/>
<dbReference type="Gene3D" id="1.20.140.120">
    <property type="match status" value="1"/>
</dbReference>
<evidence type="ECO:0000256" key="1">
    <source>
        <dbReference type="SAM" id="MobiDB-lite"/>
    </source>
</evidence>
<name>A0A0A1ELB3_9VIRU</name>
<reference evidence="2" key="1">
    <citation type="journal article" date="2014" name="Virology">
        <title>Metagenomic analysis of viromes of dromedary camel fecal samples reveals large number and high diversity of circoviruses and picobirnaviruses.</title>
        <authorList>
            <person name="Woo P.C.Y."/>
            <person name="Lau S.K.P."/>
            <person name="Teng J.L.L."/>
            <person name="Tsang A.K.L."/>
            <person name="Joseph M."/>
            <person name="Wong E.Y.M."/>
            <person name="Tang Y."/>
            <person name="Sivakumar S."/>
            <person name="Bai R."/>
            <person name="Wernery R."/>
            <person name="Wernery U."/>
            <person name="Yuen K.-Y."/>
        </authorList>
    </citation>
    <scope>NUCLEOTIDE SEQUENCE</scope>
    <source>
        <strain evidence="2">C1625</strain>
    </source>
</reference>
<dbReference type="EMBL" id="KM573782">
    <property type="protein sequence ID" value="AIY31268.1"/>
    <property type="molecule type" value="Genomic_RNA"/>
</dbReference>
<feature type="region of interest" description="Disordered" evidence="1">
    <location>
        <begin position="1"/>
        <end position="45"/>
    </location>
</feature>
<protein>
    <submittedName>
        <fullName evidence="2">Capsid protein</fullName>
    </submittedName>
</protein>
<organism evidence="2">
    <name type="scientific">Dromedary picobirnavirus</name>
    <dbReference type="NCBI Taxonomy" id="1574421"/>
    <lineage>
        <taxon>Viruses</taxon>
        <taxon>Riboviria</taxon>
        <taxon>Orthornavirae</taxon>
        <taxon>Pisuviricota</taxon>
        <taxon>Duplopiviricetes</taxon>
        <taxon>Durnavirales</taxon>
        <taxon>Picobirnaviridae</taxon>
        <taxon>Orthopicobirnavirus</taxon>
    </lineage>
</organism>
<feature type="compositionally biased region" description="Polar residues" evidence="1">
    <location>
        <begin position="9"/>
        <end position="19"/>
    </location>
</feature>
<feature type="compositionally biased region" description="Basic and acidic residues" evidence="1">
    <location>
        <begin position="28"/>
        <end position="45"/>
    </location>
</feature>
<dbReference type="InterPro" id="IPR048835">
    <property type="entry name" value="CP_picobirnavirus"/>
</dbReference>
<dbReference type="Pfam" id="PF20816">
    <property type="entry name" value="PBV_CP"/>
    <property type="match status" value="1"/>
</dbReference>